<evidence type="ECO:0000256" key="1">
    <source>
        <dbReference type="SAM" id="MobiDB-lite"/>
    </source>
</evidence>
<keyword evidence="4" id="KW-0255">Endonuclease</keyword>
<organism evidence="4 5">
    <name type="scientific">Pseudonocardia alni</name>
    <name type="common">Amycolata alni</name>
    <dbReference type="NCBI Taxonomy" id="33907"/>
    <lineage>
        <taxon>Bacteria</taxon>
        <taxon>Bacillati</taxon>
        <taxon>Actinomycetota</taxon>
        <taxon>Actinomycetes</taxon>
        <taxon>Pseudonocardiales</taxon>
        <taxon>Pseudonocardiaceae</taxon>
        <taxon>Pseudonocardia</taxon>
    </lineage>
</organism>
<gene>
    <name evidence="4" type="ORF">HDA37_002907</name>
</gene>
<dbReference type="EMBL" id="JACCCZ010000001">
    <property type="protein sequence ID" value="NYG02622.1"/>
    <property type="molecule type" value="Genomic_DNA"/>
</dbReference>
<sequence>MPGRRSPAARSRRLRMAVVAGALPLLVACAPGSAGPASPGPPDTPEVTVVQMNLCDSGIAGCYTGRAVEAAADLVRTEMPDAVTLNEVCRAGVERIERALAGAAPGSSTSSSFQPARERDTGAPYRCANGDEYGIGVVSRAPSSVASAGTHPAQDPRDPEERAWLCLDTTTAGGPLGVCTSHLAYTDRAVTRAQCGYLFDTVVAGLRSRADAGPVVVGADLNLGAADDPDLRSCLPPGSAPAADDGVQHVVVIPAAAAARTRVIDLGGTTDHPALLVTVRPEARSA</sequence>
<dbReference type="SUPFAM" id="SSF56219">
    <property type="entry name" value="DNase I-like"/>
    <property type="match status" value="1"/>
</dbReference>
<keyword evidence="2" id="KW-0732">Signal</keyword>
<evidence type="ECO:0000313" key="5">
    <source>
        <dbReference type="Proteomes" id="UP000549695"/>
    </source>
</evidence>
<evidence type="ECO:0000313" key="4">
    <source>
        <dbReference type="EMBL" id="NYG02622.1"/>
    </source>
</evidence>
<evidence type="ECO:0000259" key="3">
    <source>
        <dbReference type="Pfam" id="PF03372"/>
    </source>
</evidence>
<dbReference type="Proteomes" id="UP000549695">
    <property type="component" value="Unassembled WGS sequence"/>
</dbReference>
<feature type="signal peptide" evidence="2">
    <location>
        <begin position="1"/>
        <end position="34"/>
    </location>
</feature>
<protein>
    <submittedName>
        <fullName evidence="4">Endonuclease/exonuclease/phosphatase family metal-dependent hydrolase</fullName>
    </submittedName>
</protein>
<dbReference type="InterPro" id="IPR005135">
    <property type="entry name" value="Endo/exonuclease/phosphatase"/>
</dbReference>
<feature type="chain" id="PRO_5038636072" evidence="2">
    <location>
        <begin position="35"/>
        <end position="286"/>
    </location>
</feature>
<proteinExistence type="predicted"/>
<comment type="caution">
    <text evidence="4">The sequence shown here is derived from an EMBL/GenBank/DDBJ whole genome shotgun (WGS) entry which is preliminary data.</text>
</comment>
<dbReference type="Pfam" id="PF03372">
    <property type="entry name" value="Exo_endo_phos"/>
    <property type="match status" value="1"/>
</dbReference>
<keyword evidence="4" id="KW-0378">Hydrolase</keyword>
<dbReference type="GO" id="GO:0016787">
    <property type="term" value="F:hydrolase activity"/>
    <property type="evidence" value="ECO:0007669"/>
    <property type="project" value="UniProtKB-KW"/>
</dbReference>
<evidence type="ECO:0000256" key="2">
    <source>
        <dbReference type="SAM" id="SignalP"/>
    </source>
</evidence>
<accession>A0A852WB29</accession>
<feature type="domain" description="Endonuclease/exonuclease/phosphatase" evidence="3">
    <location>
        <begin position="70"/>
        <end position="240"/>
    </location>
</feature>
<reference evidence="4 5" key="1">
    <citation type="submission" date="2020-07" db="EMBL/GenBank/DDBJ databases">
        <title>Sequencing the genomes of 1000 actinobacteria strains.</title>
        <authorList>
            <person name="Klenk H.-P."/>
        </authorList>
    </citation>
    <scope>NUCLEOTIDE SEQUENCE [LARGE SCALE GENOMIC DNA]</scope>
    <source>
        <strain evidence="4 5">DSM 44749</strain>
    </source>
</reference>
<dbReference type="GeneID" id="98052655"/>
<dbReference type="Gene3D" id="3.60.10.10">
    <property type="entry name" value="Endonuclease/exonuclease/phosphatase"/>
    <property type="match status" value="1"/>
</dbReference>
<dbReference type="PROSITE" id="PS51257">
    <property type="entry name" value="PROKAR_LIPOPROTEIN"/>
    <property type="match status" value="1"/>
</dbReference>
<feature type="region of interest" description="Disordered" evidence="1">
    <location>
        <begin position="102"/>
        <end position="125"/>
    </location>
</feature>
<feature type="compositionally biased region" description="Low complexity" evidence="1">
    <location>
        <begin position="102"/>
        <end position="115"/>
    </location>
</feature>
<keyword evidence="4" id="KW-0540">Nuclease</keyword>
<dbReference type="AlphaFoldDB" id="A0A852WB29"/>
<dbReference type="GO" id="GO:0004519">
    <property type="term" value="F:endonuclease activity"/>
    <property type="evidence" value="ECO:0007669"/>
    <property type="project" value="UniProtKB-KW"/>
</dbReference>
<keyword evidence="5" id="KW-1185">Reference proteome</keyword>
<dbReference type="InterPro" id="IPR036691">
    <property type="entry name" value="Endo/exonu/phosph_ase_sf"/>
</dbReference>
<dbReference type="RefSeq" id="WP_179761389.1">
    <property type="nucleotide sequence ID" value="NZ_BAAAJZ010000003.1"/>
</dbReference>
<name>A0A852WB29_PSEA5</name>